<evidence type="ECO:0000256" key="2">
    <source>
        <dbReference type="ARBA" id="ARBA00022692"/>
    </source>
</evidence>
<comment type="caution">
    <text evidence="6">The sequence shown here is derived from an EMBL/GenBank/DDBJ whole genome shotgun (WGS) entry which is preliminary data.</text>
</comment>
<sequence length="252" mass="27692">MLVKHFNFLNCDISTNLAPNRNLPIAILSGTMLVTIVYILTNIAYFVALNSEEIIASASIAASFAAKLNLSFIWWITPIAVAFSTIGGLNGTIFVSSRLMSIGAEEKQIPAIFGMISLKNGTPQAALVTTCVIATLTILTGSVFQLINYFSFTVWFWTGISTASQVYLRYKRPNLKRPTKVNIALPIVFSTLCFLITIVSIYASPWNAAIGISIILTGIPFFFVQKKVKRTNIAWQCNIPIITCISTFSFPN</sequence>
<accession>A0A443SQN8</accession>
<proteinExistence type="predicted"/>
<dbReference type="Proteomes" id="UP000288716">
    <property type="component" value="Unassembled WGS sequence"/>
</dbReference>
<dbReference type="OrthoDB" id="10062876at2759"/>
<dbReference type="Pfam" id="PF13520">
    <property type="entry name" value="AA_permease_2"/>
    <property type="match status" value="1"/>
</dbReference>
<reference evidence="6 7" key="1">
    <citation type="journal article" date="2018" name="Gigascience">
        <title>Genomes of trombidid mites reveal novel predicted allergens and laterally-transferred genes associated with secondary metabolism.</title>
        <authorList>
            <person name="Dong X."/>
            <person name="Chaisiri K."/>
            <person name="Xia D."/>
            <person name="Armstrong S.D."/>
            <person name="Fang Y."/>
            <person name="Donnelly M.J."/>
            <person name="Kadowaki T."/>
            <person name="McGarry J.W."/>
            <person name="Darby A.C."/>
            <person name="Makepeace B.L."/>
        </authorList>
    </citation>
    <scope>NUCLEOTIDE SEQUENCE [LARGE SCALE GENOMIC DNA]</scope>
    <source>
        <strain evidence="6">UoL-UT</strain>
    </source>
</reference>
<feature type="transmembrane region" description="Helical" evidence="5">
    <location>
        <begin position="82"/>
        <end position="104"/>
    </location>
</feature>
<feature type="transmembrane region" description="Helical" evidence="5">
    <location>
        <begin position="182"/>
        <end position="202"/>
    </location>
</feature>
<name>A0A443SQN8_9ACAR</name>
<dbReference type="PANTHER" id="PTHR11785">
    <property type="entry name" value="AMINO ACID TRANSPORTER"/>
    <property type="match status" value="1"/>
</dbReference>
<keyword evidence="2 5" id="KW-0812">Transmembrane</keyword>
<evidence type="ECO:0000256" key="1">
    <source>
        <dbReference type="ARBA" id="ARBA00004141"/>
    </source>
</evidence>
<organism evidence="6 7">
    <name type="scientific">Leptotrombidium deliense</name>
    <dbReference type="NCBI Taxonomy" id="299467"/>
    <lineage>
        <taxon>Eukaryota</taxon>
        <taxon>Metazoa</taxon>
        <taxon>Ecdysozoa</taxon>
        <taxon>Arthropoda</taxon>
        <taxon>Chelicerata</taxon>
        <taxon>Arachnida</taxon>
        <taxon>Acari</taxon>
        <taxon>Acariformes</taxon>
        <taxon>Trombidiformes</taxon>
        <taxon>Prostigmata</taxon>
        <taxon>Anystina</taxon>
        <taxon>Parasitengona</taxon>
        <taxon>Trombiculoidea</taxon>
        <taxon>Trombiculidae</taxon>
        <taxon>Leptotrombidium</taxon>
    </lineage>
</organism>
<evidence type="ECO:0000256" key="4">
    <source>
        <dbReference type="ARBA" id="ARBA00023136"/>
    </source>
</evidence>
<dbReference type="STRING" id="299467.A0A443SQN8"/>
<feature type="transmembrane region" description="Helical" evidence="5">
    <location>
        <begin position="152"/>
        <end position="170"/>
    </location>
</feature>
<gene>
    <name evidence="6" type="ORF">B4U80_09518</name>
</gene>
<keyword evidence="3 5" id="KW-1133">Transmembrane helix</keyword>
<evidence type="ECO:0000313" key="6">
    <source>
        <dbReference type="EMBL" id="RWS29827.1"/>
    </source>
</evidence>
<evidence type="ECO:0000313" key="7">
    <source>
        <dbReference type="Proteomes" id="UP000288716"/>
    </source>
</evidence>
<dbReference type="GO" id="GO:0015179">
    <property type="term" value="F:L-amino acid transmembrane transporter activity"/>
    <property type="evidence" value="ECO:0007669"/>
    <property type="project" value="TreeGrafter"/>
</dbReference>
<protein>
    <submittedName>
        <fullName evidence="6">Y+LAT1B-like protein</fullName>
    </submittedName>
</protein>
<dbReference type="GO" id="GO:0016020">
    <property type="term" value="C:membrane"/>
    <property type="evidence" value="ECO:0007669"/>
    <property type="project" value="UniProtKB-SubCell"/>
</dbReference>
<feature type="transmembrane region" description="Helical" evidence="5">
    <location>
        <begin position="125"/>
        <end position="146"/>
    </location>
</feature>
<keyword evidence="7" id="KW-1185">Reference proteome</keyword>
<dbReference type="AlphaFoldDB" id="A0A443SQN8"/>
<dbReference type="EMBL" id="NCKV01000750">
    <property type="protein sequence ID" value="RWS29827.1"/>
    <property type="molecule type" value="Genomic_DNA"/>
</dbReference>
<dbReference type="InterPro" id="IPR002293">
    <property type="entry name" value="AA/rel_permease1"/>
</dbReference>
<dbReference type="Gene3D" id="1.20.1740.10">
    <property type="entry name" value="Amino acid/polyamine transporter I"/>
    <property type="match status" value="1"/>
</dbReference>
<feature type="transmembrane region" description="Helical" evidence="5">
    <location>
        <begin position="25"/>
        <end position="47"/>
    </location>
</feature>
<feature type="transmembrane region" description="Helical" evidence="5">
    <location>
        <begin position="208"/>
        <end position="224"/>
    </location>
</feature>
<dbReference type="PANTHER" id="PTHR11785:SF528">
    <property type="entry name" value="AMINO ACID TRANSPORTER PROTEIN JHI-21"/>
    <property type="match status" value="1"/>
</dbReference>
<dbReference type="InterPro" id="IPR050598">
    <property type="entry name" value="AminoAcid_Transporter"/>
</dbReference>
<evidence type="ECO:0000256" key="3">
    <source>
        <dbReference type="ARBA" id="ARBA00022989"/>
    </source>
</evidence>
<evidence type="ECO:0000256" key="5">
    <source>
        <dbReference type="SAM" id="Phobius"/>
    </source>
</evidence>
<keyword evidence="4 5" id="KW-0472">Membrane</keyword>
<dbReference type="VEuPathDB" id="VectorBase:LDEU002213"/>
<comment type="subcellular location">
    <subcellularLocation>
        <location evidence="1">Membrane</location>
        <topology evidence="1">Multi-pass membrane protein</topology>
    </subcellularLocation>
</comment>